<organism evidence="1">
    <name type="scientific">Tanacetum cinerariifolium</name>
    <name type="common">Dalmatian daisy</name>
    <name type="synonym">Chrysanthemum cinerariifolium</name>
    <dbReference type="NCBI Taxonomy" id="118510"/>
    <lineage>
        <taxon>Eukaryota</taxon>
        <taxon>Viridiplantae</taxon>
        <taxon>Streptophyta</taxon>
        <taxon>Embryophyta</taxon>
        <taxon>Tracheophyta</taxon>
        <taxon>Spermatophyta</taxon>
        <taxon>Magnoliopsida</taxon>
        <taxon>eudicotyledons</taxon>
        <taxon>Gunneridae</taxon>
        <taxon>Pentapetalae</taxon>
        <taxon>asterids</taxon>
        <taxon>campanulids</taxon>
        <taxon>Asterales</taxon>
        <taxon>Asteraceae</taxon>
        <taxon>Asteroideae</taxon>
        <taxon>Anthemideae</taxon>
        <taxon>Anthemidinae</taxon>
        <taxon>Tanacetum</taxon>
    </lineage>
</organism>
<comment type="caution">
    <text evidence="1">The sequence shown here is derived from an EMBL/GenBank/DDBJ whole genome shotgun (WGS) entry which is preliminary data.</text>
</comment>
<evidence type="ECO:0000313" key="1">
    <source>
        <dbReference type="EMBL" id="GFD05882.1"/>
    </source>
</evidence>
<gene>
    <name evidence="1" type="ORF">Tci_877851</name>
</gene>
<sequence>MSKDDVYYKDQRKGKITSAVLLSVA</sequence>
<dbReference type="EMBL" id="BKCJ011221254">
    <property type="protein sequence ID" value="GFD05882.1"/>
    <property type="molecule type" value="Genomic_DNA"/>
</dbReference>
<reference evidence="1" key="1">
    <citation type="journal article" date="2019" name="Sci. Rep.">
        <title>Draft genome of Tanacetum cinerariifolium, the natural source of mosquito coil.</title>
        <authorList>
            <person name="Yamashiro T."/>
            <person name="Shiraishi A."/>
            <person name="Satake H."/>
            <person name="Nakayama K."/>
        </authorList>
    </citation>
    <scope>NUCLEOTIDE SEQUENCE</scope>
</reference>
<feature type="non-terminal residue" evidence="1">
    <location>
        <position position="25"/>
    </location>
</feature>
<proteinExistence type="predicted"/>
<accession>A0A699T631</accession>
<protein>
    <submittedName>
        <fullName evidence="1">Uncharacterized protein</fullName>
    </submittedName>
</protein>
<dbReference type="AlphaFoldDB" id="A0A699T631"/>
<name>A0A699T631_TANCI</name>